<dbReference type="Proteomes" id="UP000258408">
    <property type="component" value="Segment"/>
</dbReference>
<evidence type="ECO:0000313" key="2">
    <source>
        <dbReference type="Proteomes" id="UP000258408"/>
    </source>
</evidence>
<gene>
    <name evidence="1" type="primary">199</name>
    <name evidence="1" type="ORF">SEA_BLUEEYEDBEAUTY_199</name>
</gene>
<dbReference type="KEGG" id="vg:55599989"/>
<organism evidence="1 2">
    <name type="scientific">Streptomyces phage Blueeyedbeauty</name>
    <dbReference type="NCBI Taxonomy" id="2250336"/>
    <lineage>
        <taxon>Viruses</taxon>
        <taxon>Duplodnaviria</taxon>
        <taxon>Heunggongvirae</taxon>
        <taxon>Uroviricota</taxon>
        <taxon>Caudoviricetes</taxon>
        <taxon>Stanwilliamsviridae</taxon>
        <taxon>Loccivirinae</taxon>
        <taxon>Annadreamyvirus</taxon>
        <taxon>Annadreamyvirus blueeyedbeauty</taxon>
    </lineage>
</organism>
<dbReference type="RefSeq" id="YP_009839360.1">
    <property type="nucleotide sequence ID" value="NC_048720.1"/>
</dbReference>
<evidence type="ECO:0000313" key="1">
    <source>
        <dbReference type="EMBL" id="AXH49307.1"/>
    </source>
</evidence>
<protein>
    <submittedName>
        <fullName evidence="1">Uncharacterized protein</fullName>
    </submittedName>
</protein>
<keyword evidence="2" id="KW-1185">Reference proteome</keyword>
<proteinExistence type="predicted"/>
<accession>A0A345L205</accession>
<sequence>MKYRVIVQTGPSSFDNYSVIRHRLTEGCLVLTMGTLECGAMDEKMIPIRTFVQAWSEDLD</sequence>
<reference evidence="1 2" key="1">
    <citation type="submission" date="2018-06" db="EMBL/GenBank/DDBJ databases">
        <authorList>
            <person name="Luttrell C.E."/>
            <person name="Myers K.N."/>
            <person name="Simpson A.N."/>
            <person name="Sulollari A."/>
            <person name="Suri N."/>
            <person name="Nayek S."/>
            <person name="Bhuiyan S."/>
            <person name="Smith B.R."/>
            <person name="Hughes L.E."/>
            <person name="Garlena R.A."/>
            <person name="Russell D.A."/>
            <person name="Pope W.H."/>
            <person name="Jacobs-Sera D."/>
            <person name="Hatfull G.F."/>
        </authorList>
    </citation>
    <scope>NUCLEOTIDE SEQUENCE [LARGE SCALE GENOMIC DNA]</scope>
</reference>
<dbReference type="EMBL" id="MH536814">
    <property type="protein sequence ID" value="AXH49307.1"/>
    <property type="molecule type" value="Genomic_DNA"/>
</dbReference>
<dbReference type="GeneID" id="55599989"/>
<name>A0A345L205_9CAUD</name>